<comment type="caution">
    <text evidence="2">The sequence shown here is derived from an EMBL/GenBank/DDBJ whole genome shotgun (WGS) entry which is preliminary data.</text>
</comment>
<reference evidence="2" key="1">
    <citation type="submission" date="2022-07" db="EMBL/GenBank/DDBJ databases">
        <authorList>
            <person name="Macas J."/>
            <person name="Novak P."/>
            <person name="Neumann P."/>
        </authorList>
    </citation>
    <scope>NUCLEOTIDE SEQUENCE</scope>
</reference>
<dbReference type="EMBL" id="CAMAPF010000033">
    <property type="protein sequence ID" value="CAH9079281.1"/>
    <property type="molecule type" value="Genomic_DNA"/>
</dbReference>
<evidence type="ECO:0000259" key="1">
    <source>
        <dbReference type="Pfam" id="PF07727"/>
    </source>
</evidence>
<dbReference type="InterPro" id="IPR013103">
    <property type="entry name" value="RVT_2"/>
</dbReference>
<evidence type="ECO:0000313" key="3">
    <source>
        <dbReference type="Proteomes" id="UP001152523"/>
    </source>
</evidence>
<feature type="domain" description="Reverse transcriptase Ty1/copia-type" evidence="1">
    <location>
        <begin position="11"/>
        <end position="80"/>
    </location>
</feature>
<gene>
    <name evidence="2" type="ORF">CEPIT_LOCUS6813</name>
</gene>
<keyword evidence="3" id="KW-1185">Reference proteome</keyword>
<protein>
    <recommendedName>
        <fullName evidence="1">Reverse transcriptase Ty1/copia-type domain-containing protein</fullName>
    </recommendedName>
</protein>
<organism evidence="2 3">
    <name type="scientific">Cuscuta epithymum</name>
    <dbReference type="NCBI Taxonomy" id="186058"/>
    <lineage>
        <taxon>Eukaryota</taxon>
        <taxon>Viridiplantae</taxon>
        <taxon>Streptophyta</taxon>
        <taxon>Embryophyta</taxon>
        <taxon>Tracheophyta</taxon>
        <taxon>Spermatophyta</taxon>
        <taxon>Magnoliopsida</taxon>
        <taxon>eudicotyledons</taxon>
        <taxon>Gunneridae</taxon>
        <taxon>Pentapetalae</taxon>
        <taxon>asterids</taxon>
        <taxon>lamiids</taxon>
        <taxon>Solanales</taxon>
        <taxon>Convolvulaceae</taxon>
        <taxon>Cuscuteae</taxon>
        <taxon>Cuscuta</taxon>
        <taxon>Cuscuta subgen. Cuscuta</taxon>
    </lineage>
</organism>
<proteinExistence type="predicted"/>
<evidence type="ECO:0000313" key="2">
    <source>
        <dbReference type="EMBL" id="CAH9079281.1"/>
    </source>
</evidence>
<sequence length="105" mass="11832">MVEEMNALNLNGTWDLVDFPTGKKSIGCKWVFVVKVNTNGSVARLKARLVAKGYAQTYGVDYSDTFSPITKLTSIRRKFILSNLRDLLLRGSIGNFFDFSNLFMV</sequence>
<accession>A0AAV0CMN2</accession>
<name>A0AAV0CMN2_9ASTE</name>
<dbReference type="AlphaFoldDB" id="A0AAV0CMN2"/>
<dbReference type="Pfam" id="PF07727">
    <property type="entry name" value="RVT_2"/>
    <property type="match status" value="1"/>
</dbReference>
<dbReference type="Proteomes" id="UP001152523">
    <property type="component" value="Unassembled WGS sequence"/>
</dbReference>